<evidence type="ECO:0000256" key="3">
    <source>
        <dbReference type="SAM" id="SignalP"/>
    </source>
</evidence>
<accession>A0A327S8E5</accession>
<proteinExistence type="predicted"/>
<dbReference type="PANTHER" id="PTHR10009">
    <property type="entry name" value="PROTEIN YELLOW-RELATED"/>
    <property type="match status" value="1"/>
</dbReference>
<dbReference type="GO" id="GO:0005576">
    <property type="term" value="C:extracellular region"/>
    <property type="evidence" value="ECO:0007669"/>
    <property type="project" value="UniProtKB-SubCell"/>
</dbReference>
<evidence type="ECO:0000256" key="1">
    <source>
        <dbReference type="ARBA" id="ARBA00004613"/>
    </source>
</evidence>
<dbReference type="InterPro" id="IPR017996">
    <property type="entry name" value="MRJP/yellow-related"/>
</dbReference>
<evidence type="ECO:0000313" key="5">
    <source>
        <dbReference type="Proteomes" id="UP000249754"/>
    </source>
</evidence>
<dbReference type="InterPro" id="IPR011042">
    <property type="entry name" value="6-blade_b-propeller_TolB-like"/>
</dbReference>
<dbReference type="EMBL" id="QLLR01000030">
    <property type="protein sequence ID" value="RAJ24612.1"/>
    <property type="molecule type" value="Genomic_DNA"/>
</dbReference>
<organism evidence="4 5">
    <name type="scientific">Pedobacter cryoconitis</name>
    <dbReference type="NCBI Taxonomy" id="188932"/>
    <lineage>
        <taxon>Bacteria</taxon>
        <taxon>Pseudomonadati</taxon>
        <taxon>Bacteroidota</taxon>
        <taxon>Sphingobacteriia</taxon>
        <taxon>Sphingobacteriales</taxon>
        <taxon>Sphingobacteriaceae</taxon>
        <taxon>Pedobacter</taxon>
    </lineage>
</organism>
<feature type="chain" id="PRO_5016307930" evidence="3">
    <location>
        <begin position="26"/>
        <end position="377"/>
    </location>
</feature>
<feature type="signal peptide" evidence="3">
    <location>
        <begin position="1"/>
        <end position="25"/>
    </location>
</feature>
<dbReference type="SUPFAM" id="SSF63829">
    <property type="entry name" value="Calcium-dependent phosphotriesterase"/>
    <property type="match status" value="1"/>
</dbReference>
<protein>
    <submittedName>
        <fullName evidence="4">Major royal jelly protein</fullName>
    </submittedName>
</protein>
<dbReference type="AlphaFoldDB" id="A0A327S8E5"/>
<name>A0A327S8E5_9SPHI</name>
<comment type="caution">
    <text evidence="4">The sequence shown here is derived from an EMBL/GenBank/DDBJ whole genome shotgun (WGS) entry which is preliminary data.</text>
</comment>
<evidence type="ECO:0000256" key="2">
    <source>
        <dbReference type="ARBA" id="ARBA00022525"/>
    </source>
</evidence>
<dbReference type="RefSeq" id="WP_111635690.1">
    <property type="nucleotide sequence ID" value="NZ_QLLR01000030.1"/>
</dbReference>
<keyword evidence="2" id="KW-0964">Secreted</keyword>
<reference evidence="4 5" key="1">
    <citation type="submission" date="2018-06" db="EMBL/GenBank/DDBJ databases">
        <title>Genomic Encyclopedia of Archaeal and Bacterial Type Strains, Phase II (KMG-II): from individual species to whole genera.</title>
        <authorList>
            <person name="Goeker M."/>
        </authorList>
    </citation>
    <scope>NUCLEOTIDE SEQUENCE [LARGE SCALE GENOMIC DNA]</scope>
    <source>
        <strain evidence="4 5">DSM 14825</strain>
    </source>
</reference>
<dbReference type="PANTHER" id="PTHR10009:SF18">
    <property type="entry name" value="PROTEIN YELLOW-LIKE PROTEIN"/>
    <property type="match status" value="1"/>
</dbReference>
<keyword evidence="3" id="KW-0732">Signal</keyword>
<sequence length="377" mass="41936">MNIMKHIIRVSFLLLSIVPCSKLIAQQQQPEVIARINPPAPDMSGIAVTSDNRVFLGFPRHADNHQSFALAELVKGKPVPFPDAAYVYPSTKAFKEWLVSPHGLYMDKNDVLWVLDDGKRDGIKEIPEGAAKVVALDSRTKKILHTLVIPKPVLSDDAHYNDLRVDLSHGAKGTVYIANSGFGERYSLLIIDVATGKTREVLLNHYSTSPEPGFMGFLEGKPLTYSFKEQTFPSGGIDGLALSPDSKTLYWTAITGRKMYSLPTETLSNPATSIQQLSDSVKYEGEHPACDGLAEDEKGNIYFGAFEQQALVQRTADGKFHLLAHDKDNFVWPDGLAYRNGYLYVTLGQWNRLPSYNKGKDLRKPPYLVERIKVNAN</sequence>
<dbReference type="Gene3D" id="2.120.10.30">
    <property type="entry name" value="TolB, C-terminal domain"/>
    <property type="match status" value="1"/>
</dbReference>
<evidence type="ECO:0000313" key="4">
    <source>
        <dbReference type="EMBL" id="RAJ24612.1"/>
    </source>
</evidence>
<dbReference type="OrthoDB" id="9797664at2"/>
<comment type="subcellular location">
    <subcellularLocation>
        <location evidence="1">Secreted</location>
    </subcellularLocation>
</comment>
<gene>
    <name evidence="4" type="ORF">LY11_04333</name>
</gene>
<dbReference type="Pfam" id="PF03022">
    <property type="entry name" value="MRJP"/>
    <property type="match status" value="1"/>
</dbReference>
<dbReference type="Proteomes" id="UP000249754">
    <property type="component" value="Unassembled WGS sequence"/>
</dbReference>